<evidence type="ECO:0000313" key="4">
    <source>
        <dbReference type="Proteomes" id="UP000193518"/>
    </source>
</evidence>
<sequence>MKNLLDNVRQLTERRREARGEELSTRTTPITPWTELPDDPVHPTFENATRYLIAQRAHQIHHDARDDYEGVPITATYIDGLGDQVELGPWSLSRREARELADSLHALADALDAQLE</sequence>
<dbReference type="AlphaFoldDB" id="A0AAE5MIJ1"/>
<evidence type="ECO:0000256" key="1">
    <source>
        <dbReference type="SAM" id="MobiDB-lite"/>
    </source>
</evidence>
<accession>A0AAE5MIJ1</accession>
<proteinExistence type="predicted"/>
<dbReference type="EMBL" id="LWIC01000006">
    <property type="protein sequence ID" value="ORM25394.1"/>
    <property type="molecule type" value="Genomic_DNA"/>
</dbReference>
<dbReference type="Proteomes" id="UP000193518">
    <property type="component" value="Unassembled WGS sequence"/>
</dbReference>
<dbReference type="RefSeq" id="WP_022598694.1">
    <property type="nucleotide sequence ID" value="NZ_AP025268.1"/>
</dbReference>
<reference evidence="2" key="2">
    <citation type="submission" date="2019-11" db="EMBL/GenBank/DDBJ databases">
        <title>Spread of Macrolides and rifampicin resistant Rhodococcus equi in clinical isolates in the USA.</title>
        <authorList>
            <person name="Alvarez-Narvaez S."/>
            <person name="Huber L."/>
            <person name="Cohen N.D."/>
            <person name="Slovis N."/>
            <person name="Greiter M."/>
            <person name="Giguere S."/>
            <person name="Hart K."/>
        </authorList>
    </citation>
    <scope>NUCLEOTIDE SEQUENCE</scope>
    <source>
        <strain evidence="2">Lh_38</strain>
    </source>
</reference>
<comment type="caution">
    <text evidence="3">The sequence shown here is derived from an EMBL/GenBank/DDBJ whole genome shotgun (WGS) entry which is preliminary data.</text>
</comment>
<feature type="region of interest" description="Disordered" evidence="1">
    <location>
        <begin position="1"/>
        <end position="41"/>
    </location>
</feature>
<organism evidence="3 4">
    <name type="scientific">Rhodococcus hoagii</name>
    <name type="common">Corynebacterium equii</name>
    <dbReference type="NCBI Taxonomy" id="43767"/>
    <lineage>
        <taxon>Bacteria</taxon>
        <taxon>Bacillati</taxon>
        <taxon>Actinomycetota</taxon>
        <taxon>Actinomycetes</taxon>
        <taxon>Mycobacteriales</taxon>
        <taxon>Nocardiaceae</taxon>
        <taxon>Prescottella</taxon>
    </lineage>
</organism>
<dbReference type="EMBL" id="WUXD01000011">
    <property type="protein sequence ID" value="MBM4627715.1"/>
    <property type="molecule type" value="Genomic_DNA"/>
</dbReference>
<gene>
    <name evidence="3" type="ORF">A5N68_15645</name>
    <name evidence="2" type="ORF">GS453_12790</name>
</gene>
<reference evidence="3 4" key="1">
    <citation type="journal article" date="2016" name="Genome Biol. Evol.">
        <title>Pangenome and Phylogenomic Analysis of the Pathogenic Actinobacterium Rhodococcus equi.</title>
        <authorList>
            <person name="Anastasi E."/>
            <person name="MacArthur I."/>
            <person name="Scortti M."/>
            <person name="Alvarez S."/>
            <person name="Giguere S."/>
            <person name="Vazquez-Boland J.A."/>
        </authorList>
    </citation>
    <scope>NUCLEOTIDE SEQUENCE [LARGE SCALE GENOMIC DNA]</scope>
    <source>
        <strain evidence="3 4">PAM1271</strain>
    </source>
</reference>
<dbReference type="Proteomes" id="UP000738270">
    <property type="component" value="Unassembled WGS sequence"/>
</dbReference>
<evidence type="ECO:0000313" key="3">
    <source>
        <dbReference type="EMBL" id="ORM25394.1"/>
    </source>
</evidence>
<evidence type="ECO:0000313" key="2">
    <source>
        <dbReference type="EMBL" id="MBM4627715.1"/>
    </source>
</evidence>
<feature type="compositionally biased region" description="Basic and acidic residues" evidence="1">
    <location>
        <begin position="11"/>
        <end position="24"/>
    </location>
</feature>
<name>A0AAE5MIJ1_RHOHA</name>
<protein>
    <submittedName>
        <fullName evidence="3">Uncharacterized protein</fullName>
    </submittedName>
</protein>